<accession>A0ABW1EVH9</accession>
<dbReference type="EMBL" id="JBHSOD010000012">
    <property type="protein sequence ID" value="MFC5885825.1"/>
    <property type="molecule type" value="Genomic_DNA"/>
</dbReference>
<reference evidence="2" key="1">
    <citation type="journal article" date="2019" name="Int. J. Syst. Evol. Microbiol.">
        <title>The Global Catalogue of Microorganisms (GCM) 10K type strain sequencing project: providing services to taxonomists for standard genome sequencing and annotation.</title>
        <authorList>
            <consortium name="The Broad Institute Genomics Platform"/>
            <consortium name="The Broad Institute Genome Sequencing Center for Infectious Disease"/>
            <person name="Wu L."/>
            <person name="Ma J."/>
        </authorList>
    </citation>
    <scope>NUCLEOTIDE SEQUENCE [LARGE SCALE GENOMIC DNA]</scope>
    <source>
        <strain evidence="2">CGMCC 4.1469</strain>
    </source>
</reference>
<protein>
    <recommendedName>
        <fullName evidence="3">MarR family transcriptional regulator</fullName>
    </recommendedName>
</protein>
<sequence>MTAEPTDRIVRIRRELAALGLSQPEYWILRHLAPNDLGADASGRTLAELNAALGPYLLPGDDLAADAAALLARALVARTPDARLHITPAGLAAHAGVKENLPAIRTRLGEDGPA</sequence>
<evidence type="ECO:0008006" key="3">
    <source>
        <dbReference type="Google" id="ProtNLM"/>
    </source>
</evidence>
<organism evidence="1 2">
    <name type="scientific">Kitasatospora aburaviensis</name>
    <dbReference type="NCBI Taxonomy" id="67265"/>
    <lineage>
        <taxon>Bacteria</taxon>
        <taxon>Bacillati</taxon>
        <taxon>Actinomycetota</taxon>
        <taxon>Actinomycetes</taxon>
        <taxon>Kitasatosporales</taxon>
        <taxon>Streptomycetaceae</taxon>
        <taxon>Kitasatospora</taxon>
    </lineage>
</organism>
<dbReference type="RefSeq" id="WP_313763098.1">
    <property type="nucleotide sequence ID" value="NZ_BAAAVH010000107.1"/>
</dbReference>
<comment type="caution">
    <text evidence="1">The sequence shown here is derived from an EMBL/GenBank/DDBJ whole genome shotgun (WGS) entry which is preliminary data.</text>
</comment>
<dbReference type="InterPro" id="IPR036388">
    <property type="entry name" value="WH-like_DNA-bd_sf"/>
</dbReference>
<dbReference type="SUPFAM" id="SSF46785">
    <property type="entry name" value="Winged helix' DNA-binding domain"/>
    <property type="match status" value="1"/>
</dbReference>
<dbReference type="Proteomes" id="UP001596067">
    <property type="component" value="Unassembled WGS sequence"/>
</dbReference>
<dbReference type="Gene3D" id="1.10.10.10">
    <property type="entry name" value="Winged helix-like DNA-binding domain superfamily/Winged helix DNA-binding domain"/>
    <property type="match status" value="1"/>
</dbReference>
<dbReference type="InterPro" id="IPR036390">
    <property type="entry name" value="WH_DNA-bd_sf"/>
</dbReference>
<proteinExistence type="predicted"/>
<evidence type="ECO:0000313" key="1">
    <source>
        <dbReference type="EMBL" id="MFC5885825.1"/>
    </source>
</evidence>
<gene>
    <name evidence="1" type="ORF">ACFP0N_12685</name>
</gene>
<name>A0ABW1EVH9_9ACTN</name>
<keyword evidence="2" id="KW-1185">Reference proteome</keyword>
<evidence type="ECO:0000313" key="2">
    <source>
        <dbReference type="Proteomes" id="UP001596067"/>
    </source>
</evidence>